<feature type="domain" description="DUF5801" evidence="3">
    <location>
        <begin position="1828"/>
        <end position="1953"/>
    </location>
</feature>
<dbReference type="PATRIC" id="fig|45658.7.peg.3656"/>
<dbReference type="Pfam" id="PF00353">
    <property type="entry name" value="HemolysinCabind"/>
    <property type="match status" value="1"/>
</dbReference>
<protein>
    <submittedName>
        <fullName evidence="4">Serralysin</fullName>
        <ecNumber evidence="4">3.4.24.40</ecNumber>
    </submittedName>
</protein>
<dbReference type="InterPro" id="IPR019959">
    <property type="entry name" value="T1SS-143_rpt-cont_dom"/>
</dbReference>
<dbReference type="NCBIfam" id="TIGR03660">
    <property type="entry name" value="T1SS_rpt_143"/>
    <property type="match status" value="18"/>
</dbReference>
<accession>A0A1C7FFE7</accession>
<keyword evidence="5" id="KW-1185">Reference proteome</keyword>
<keyword evidence="4" id="KW-0378">Hydrolase</keyword>
<dbReference type="EC" id="3.4.24.40" evidence="4"/>
<evidence type="ECO:0000313" key="5">
    <source>
        <dbReference type="Proteomes" id="UP000092528"/>
    </source>
</evidence>
<dbReference type="GO" id="GO:0016787">
    <property type="term" value="F:hydrolase activity"/>
    <property type="evidence" value="ECO:0007669"/>
    <property type="project" value="UniProtKB-KW"/>
</dbReference>
<sequence length="5352" mass="562586">MDNKVGDGGFKVAKLSGDAIVIDEKGNARDLKVGDVVTNKDTVIVVNGAEVELKSGNEVAVITQNCVACFDHNTVSQQTIADAPIGGEINVDLSNIEDTTFAIDEIEALQAAILAGEDPTAILEAAAAGGVLGSANAGFVTIDYTNAQTLAQTFFETSAPRRDIFDDPEEDGRSTVFAAGGESIAELVVEGDLDPDTYPSIVTASVFIEAGDLPLDPTSFVPDPISLATLLAELNNDIKSANQDVTFSYDASENAIIGVSAAGEVIRIDLDVTPIGKDLTLTITTTLSQPIDHLPSVGSGNVALVNDQIVVNFDITGTDSGGNSIQAPISASVTIGDGIDPQIVDVPNITLNEANLTDGTATDPSATVAGNVVDINLGSDTIEQYRLDVTNFNADGRLTSQGEPLAINEVANSDGSFTYTASTSAGDVFVLTINTAGDYEFSLKLPIDHQVGSDSTTIDFPLTATDYDDDTAQGTLPITILDDKPVLNGFTGETSVDEDDIPTIGSALDGSNQIGGNFDIEEGADGIKSYQITNVDTLLFGLTSGELALEWKAGSPEPSGTEFTYTAQTTAGDTVFTLVFDTSDNSYRFTLDKPLDHPDVQGENTITLNVMISATDFDNDTTAAKSLDIVVVDDIPLINEIAPLSIDEDDLPGGIDAGNDPLIDSGVFDTTQGADRVVTYSLESLTVPVAGLESQGKAITIVESYDPNTQTYTYTGSTEDGEVFVLTLSDNGAYQFELKAPIDHAVSEDDKDLTFAIVATDQDGDTSTKPLVVKLVDDGPILNGFSGTTTVDEDDIPSIGSALDGSNVIGGTIDVEEGADGVKSYQVTNTATLLNGLTSGDEALEWKAGSPEQDSGKFTYTAQTTSGATVFTLVFDTSNNSYQFTLFKPLDHADAQGENNLELAFQVSATDFDNDTTGEQPLTITVVDDIPLINTIAPLSVDEDDLVGGTDEGNDSLTASGVFDTTQGADGVVTYQLESLTSPVSGLLSQGKPVTISESFDTATKTYTYTGETADGPVFVLTLSGNGNYQFELKAPIDHPDSETNQDLTFSIVATDQDGDTSTKSLVVTLEDDAPILNGFSGQTSVDEDDIPSIGSDIGPGQVGSNIIGGTVDISEGADGVKSYQVTNIGTLLNGLSSGDDTLEWKAGSPEQVGTQFTYTAQTTSGETVFSLVFDTSDNSYSFTLDKPLNHVDAQGQNTLDLTFEVTATDFDNDITATKPLIITVVDDIPLIKAITPLTVDEDDLANGTDTGRDSLVDAGVFDTTQGADRVITYHLESLTVPVSGLMSQGKEVSISESFDSLSKTYTYTGSSDNGDVFVLTLNGDGNYQFELKAPIDHATNEDDKDLTFSIVATDRDGDTSTQPLVVKLVDDAPVLNGFTGETSVDEDDIPTIGSALDGSNQISGNFDIEEGADGIKSYQITNVDTLLFGLTSGELALEWKSGSPEQSGTEFTYTAQTTAGDTVFTLVFDTSDNSYRFALDKPLDHPDVQGENTITLNVMISATDFDNDTTAAKSLDIVVVDDIPLINEIAPLSIDEDDLPGGIDAGNDPLIDSGVFDTTQGADRVVTYSLESLTVPVAGLESQGKAITIAESYDPNTQTYTYTGSTDDGEVFVLTLSSNGAYQFELKAPIDHAVSEDDKDLTFAIVATDQDGDTSTKPLVVKLVDDGPILNGFTGTTTVDEDDIPAIGSALDGSNVIGGIIDVEEGADGIKSYQVTNTATLLNGLTSGDEALEWKAGSPEQDSGKFTYTAQTTSGATVFTLVFDTSNNSYQFTLFKPLDHADAQGENNLELAFQVSATDFDNDTTGEQPLTITVVDDIPLINTIAPLSVDEDDLVGGTDEGNDSLTASGVFDTTQGADGVVTYQLESLTSPVSGLLSQGKPVTISESFDTATKTYTYTGETADGPVFVLTLSGNGDYQFELKAPIDHPDSETNQDLTFSIVATDQDGDTSTKPLVVTLEDDAPILNGFSGQTSVDEDDIPTIGSDIGPGQVGSNIIGGTVDISEGADGVKSYQVTNIGTLLNGLSSGDDSLEWKAGSPEQVGTQFTYTAQTTSGETVFSLVFDTSDNSYSFSLDKPLNHVDAQGQNTLDLTFEVTATDFDNDTTAAKPLVITVVDDVPQIDTIAALSVDEDDLANGTDAGSDSLIDTGVFDTTQGADQVITYHLESLTVPVSGLMSQGKEVSINESFDSATKTYTYTGSSADGDVFVLTLKGDGNYQFELKAPIDHAANEDDKDLTFSIVATDRDGDTSIKPLVVKLVDDAPALNGFTGETSVDEDDIPTIGSAQDGSNEISGNFDIDAGADGLKSFQVTNVDSVLTGLKSGTEAVEWQAGSPVQNGTQFTYTAQTTSGAIVFTFVLDTSDNSYRFTLSEPLDHPTAQGENSLALDFMLSATDFDGDTTAAKPLTITVVDDIPLINTILPLSVDEDDLVGGSDQGNDSLKDSGVFDVTQGADQVITYHLASLTDPVAGLQSQGKAITISEVFDQATQTYTYTGSTADGEVFILTLNGSAGSYEFELKAPIDHSDTEDDKDITFSVVATDQDGDTSTKPLIVNLVDDAPEINSFTGDQIVNEDDIAIVGSDPDKEPITIGGTFDITEGADALKAITIANEASVLNGLKSGGENLEWATTTTVGDVITYTAQTETGNEAVFTMVFNTQTQRYDFTLLKALDHPTGQGENQLDINFQISVIDFDNDESSAIALPITVIDDVPTVDDVERLAVNENDLSDGSSPSATELTVDGSFTTVQGADSVVKYSLESTTSPVTGLQSGGIDVAMSGPVIDSATNQHTYTGVAGGVEVFVLTLKANGDYSFELKAPIDHAQGSDLTTLTFPVIATDFDGDTSAKSILVDISDDLPTMTEISGNKLVDEDDLARIGSDGNKESTTAAGNFSVEEGADGITEYEIVNLDSALDGLKSDEQDLVWAAVQTDGTKVTHTAQTATDGDTVFTLIFDTADNSYAFTIEQPFDHPAGQGQNDITIGFDIRGLDFDKDPTATLPLDIVVRDDVPNIIDRTITVIEGETNSTRANLFGKPGADGAEITLVEGNDTPNGEIRFLLADGTYVDALDPAGARTTVTVVETIRDSGGNITDNIVQGTLQVRPTSGDRGQFRFTPVDNLEHESGQFTFSMTVTATDGDQDTSVKTYTVNILDRDAIIESSSVVSFEDSGRDSSLTFNPPITNSNVEDNQGSLAITPSKVDLTVKLFDLDNGEKVGTIIIEAGTHNGKFYFFDGTTYTELTTQPDGRVVLNADDVQQTIDPTTTIASIDNLYFVPDRHYSSGDGGFSVPITVEILNGVTPDHAIGGNLNIEVEAVADIAQWNDANSLYTYSLFEDGENANLALQAVTQDGSNPETITYRLEVTAGEGKFELLDGNDQVINEVSPGVYEITSGDINSVQVNPIDHFSGFIKFNATALTEETDNALAGKEQAESVVQELVINVNPIADQGSFSVSRITIFEDNAKTQDTIDPETDHEAFTLNKVISLGSTDDIDTPNDDSEAQFVHLDNFKSEDGSVLVGYEVRWIGTGDSPIVELSPGVFEIPEAALPFVEIQPPLHSNVDFSFDVVGIVKDTATLADGSQVVDTKPMGAAKTVNVTVKGVADIPFLPDVPEEPATGGVLGTWYEYNPPSGLVGAQVTINESTEADISFAVLSGEEDDSVFDGSESLSVLLSNIPDGVELFDANGGAIDLVYVGQEGGKPIYQANITQENYQSGITIRPPKYSTDDITIDAKVVVTENDGHVREVNGVLKVNIEPVIEMGGATNSYNNTSAGNEDTFIRVPWTIETNGASPDSTATTNGRDYEFVTEITISGFPTIAGEEVDIRVDGNDVVIDGVLQSGFSNISYTNGVLNITGLDQSSTPPKIFVRPGEDSSKDFTLTSVLKVKEIDEDDPSLTVEADVTGQLSIVVRPVVEPDGTLSIEDSNGNVVTSINDADDGNSDGRIDFTINDQNGDANIVKFQDLDPSSAENVDQVVVRFAGFTGGIPDADLEAVMDQLIVFGAVNNGDGSWTILDEENFTISAPKGLTYPNAGAAENTIKVEFVAEVRDAGDEGEGSAPREVKTIVDLVFPSDVSTLTSEAAEVEEITAPTAIILGQEDNQFDVSSQLSNVIKLKAGTADGIADQVTIVIAQSDIPAEVSGLVISGGTYDFANEMYIFEAQVTAGGDLIIPAGWEFITPEDYAGDFIIPMSVVTTDTISGDEKVLPVDVKFAVTPLVDVPVSSGGSPQPEDTDVTPSFTIDASSVEAGTGAELSADALEDNLIKLKLDIGLADERDAPTQGRETLSKVEIELVDSDLGFFADINGDPITTTTPGVLVIESSDPAVIEAALQAIYFVPKHNYPTGNNNNTVEVRVTGTVSDKTIFDQTGTTQTPDEQADKTFSAEMSFDITPVVDPVTMPEASDNIVVVGDEDTDIHLESSGSGLQISLTDTDGSEQFLSAKLTGVPDDFIVDSTSSDFVVKNNGGGEWTIQLTNPSVTSIDLSQVTITPAKNFSGKADINIVVFTQEQLLGVPVEHTGQFTIDVTPVGDPVDIDPVDSVTGDEGQNIDITINASVIDKIDLLPADSAQDQPETLLITVENVPAGGQIFFDDGITLATDLGGGVWQLEVNAQSIDKVVFNSGDQNQGTWDPDQLTIKVQSVDTGYDGVKHLGPISQFEVGVVVEAVNDRPYFEDINNLQTAEDTSVFVKGFTINDIDATLDDPNASYTLTLNVDSGTLVQDATVASNNNLTVNITGGNTITISGTVSEINQALTQNLVSFTPAPDSNDLVDPDGVKVTATVDDNGNLGLVEPGNDNTLNQNSTEFVINVSEVNDKPIAADVDLGSINEDTSLQINVSQLIGPGLSTDPEGHNLIVKSISVPPEQGEITANPDGVSWTFTPKLDFSGDVTISYVIEDDGTTDGNPDFLTDQGTISVTVVGVNDAPEVDVTSATSTIDESAGQQISGITIADVDYVDTFANDPMSVELSVSYGALSVNLPAGSTVTVTPASGSSITLEGTLAELNALLNSPATGEGVMLDASFATAADIALTVSATDSGNPSGMSITTSETHDITVNPVADAPTLSIQPGFDYIRNVSANLSVSNNGIAIVGLMAALTDVNEVLSVELSDLPAGASVETASGPITADGGIYSVPAADIDSIEIVGAGVGSHTVKVTAVSTDDGQTAQSAPIDIVLNISPDGTDIDQSAQTQDVELLGDDTGVNLTAGAGDDRIVGGDGGDILTGGAGNDEIIGGAGADTIDGGLGSDILTGGTGNDIFVWHEISDGATDTITDFTVSEDKIDLRDVLPELKSATVGVDDLLDHIQVTVQNEDLAMTIHPDGVGSGEEQTILVENLAQDLTLGGLDQGQILNTLIDQNIFLHDS</sequence>
<dbReference type="NCBIfam" id="TIGR03661">
    <property type="entry name" value="T1SS_VCA0849"/>
    <property type="match status" value="1"/>
</dbReference>
<dbReference type="Pfam" id="PF19116">
    <property type="entry name" value="DUF5801"/>
    <property type="match status" value="2"/>
</dbReference>
<evidence type="ECO:0000259" key="2">
    <source>
        <dbReference type="Pfam" id="PF17892"/>
    </source>
</evidence>
<name>A0A1C7FFE7_9VIBR</name>
<dbReference type="InterPro" id="IPR011049">
    <property type="entry name" value="Serralysin-like_metalloprot_C"/>
</dbReference>
<dbReference type="Gene3D" id="2.150.10.10">
    <property type="entry name" value="Serralysin-like metalloprotease, C-terminal"/>
    <property type="match status" value="1"/>
</dbReference>
<dbReference type="InterPro" id="IPR018511">
    <property type="entry name" value="Hemolysin-typ_Ca-bd_CS"/>
</dbReference>
<dbReference type="InterPro" id="IPR047777">
    <property type="entry name" value="LapA-like_RM"/>
</dbReference>
<dbReference type="InterPro" id="IPR019960">
    <property type="entry name" value="T1SS_VCA0849"/>
</dbReference>
<dbReference type="PROSITE" id="PS00330">
    <property type="entry name" value="HEMOLYSIN_CALCIUM"/>
    <property type="match status" value="3"/>
</dbReference>
<evidence type="ECO:0000313" key="4">
    <source>
        <dbReference type="EMBL" id="ANU38730.1"/>
    </source>
</evidence>
<dbReference type="PRINTS" id="PR00313">
    <property type="entry name" value="CABNDNGRPT"/>
</dbReference>
<dbReference type="NCBIfam" id="NF033682">
    <property type="entry name" value="retention_LapA"/>
    <property type="match status" value="1"/>
</dbReference>
<dbReference type="InterPro" id="IPR041690">
    <property type="entry name" value="Cadherin_5"/>
</dbReference>
<dbReference type="Proteomes" id="UP000092528">
    <property type="component" value="Chromosome 2"/>
</dbReference>
<dbReference type="STRING" id="45658.VSVS12_04216"/>
<evidence type="ECO:0000256" key="1">
    <source>
        <dbReference type="ARBA" id="ARBA00022837"/>
    </source>
</evidence>
<dbReference type="InterPro" id="IPR043824">
    <property type="entry name" value="DUF5801"/>
</dbReference>
<feature type="domain" description="Cadherin-like" evidence="2">
    <location>
        <begin position="4803"/>
        <end position="4889"/>
    </location>
</feature>
<dbReference type="InterPro" id="IPR001343">
    <property type="entry name" value="Hemolysn_Ca-bd"/>
</dbReference>
<dbReference type="SUPFAM" id="SSF51120">
    <property type="entry name" value="beta-Roll"/>
    <property type="match status" value="1"/>
</dbReference>
<dbReference type="EMBL" id="CP016415">
    <property type="protein sequence ID" value="ANU38730.1"/>
    <property type="molecule type" value="Genomic_DNA"/>
</dbReference>
<organism evidence="4 5">
    <name type="scientific">Vibrio scophthalmi</name>
    <dbReference type="NCBI Taxonomy" id="45658"/>
    <lineage>
        <taxon>Bacteria</taxon>
        <taxon>Pseudomonadati</taxon>
        <taxon>Pseudomonadota</taxon>
        <taxon>Gammaproteobacteria</taxon>
        <taxon>Vibrionales</taxon>
        <taxon>Vibrionaceae</taxon>
        <taxon>Vibrio</taxon>
    </lineage>
</organism>
<proteinExistence type="predicted"/>
<dbReference type="RefSeq" id="WP_083163728.1">
    <property type="nucleotide sequence ID" value="NZ_CP016415.1"/>
</dbReference>
<gene>
    <name evidence="4" type="ORF">VSVS05_03694</name>
</gene>
<feature type="domain" description="DUF5801" evidence="3">
    <location>
        <begin position="939"/>
        <end position="1066"/>
    </location>
</feature>
<keyword evidence="1" id="KW-0106">Calcium</keyword>
<evidence type="ECO:0000259" key="3">
    <source>
        <dbReference type="Pfam" id="PF19116"/>
    </source>
</evidence>
<dbReference type="GO" id="GO:0005509">
    <property type="term" value="F:calcium ion binding"/>
    <property type="evidence" value="ECO:0007669"/>
    <property type="project" value="InterPro"/>
</dbReference>
<dbReference type="Pfam" id="PF17892">
    <property type="entry name" value="Cadherin_5"/>
    <property type="match status" value="1"/>
</dbReference>
<reference evidence="4 5" key="1">
    <citation type="submission" date="2016-07" db="EMBL/GenBank/DDBJ databases">
        <title>Genome sequencing of Vibrio scophthalmi strain VS-05, an isolated from Paralichthys olivaceus.</title>
        <authorList>
            <person name="Han H.-J."/>
        </authorList>
    </citation>
    <scope>NUCLEOTIDE SEQUENCE [LARGE SCALE GENOMIC DNA]</scope>
    <source>
        <strain evidence="4 5">VS-05</strain>
    </source>
</reference>